<sequence>MTPPASCYGDRRKISDDAATSLHITPNPKSPASPCPNKTPSPPFHRRHDLPK</sequence>
<feature type="region of interest" description="Disordered" evidence="1">
    <location>
        <begin position="1"/>
        <end position="52"/>
    </location>
</feature>
<accession>A0A5N6WKP8</accession>
<feature type="compositionally biased region" description="Pro residues" evidence="1">
    <location>
        <begin position="28"/>
        <end position="43"/>
    </location>
</feature>
<evidence type="ECO:0000313" key="2">
    <source>
        <dbReference type="EMBL" id="KAE8321401.1"/>
    </source>
</evidence>
<name>A0A5N6WKP8_9EURO</name>
<organism evidence="2 3">
    <name type="scientific">Aspergillus sergii</name>
    <dbReference type="NCBI Taxonomy" id="1034303"/>
    <lineage>
        <taxon>Eukaryota</taxon>
        <taxon>Fungi</taxon>
        <taxon>Dikarya</taxon>
        <taxon>Ascomycota</taxon>
        <taxon>Pezizomycotina</taxon>
        <taxon>Eurotiomycetes</taxon>
        <taxon>Eurotiomycetidae</taxon>
        <taxon>Eurotiales</taxon>
        <taxon>Aspergillaceae</taxon>
        <taxon>Aspergillus</taxon>
        <taxon>Aspergillus subgen. Circumdati</taxon>
    </lineage>
</organism>
<dbReference type="EMBL" id="ML741871">
    <property type="protein sequence ID" value="KAE8321401.1"/>
    <property type="molecule type" value="Genomic_DNA"/>
</dbReference>
<dbReference type="Proteomes" id="UP000325945">
    <property type="component" value="Unassembled WGS sequence"/>
</dbReference>
<dbReference type="AlphaFoldDB" id="A0A5N6WKP8"/>
<keyword evidence="3" id="KW-1185">Reference proteome</keyword>
<reference evidence="3" key="1">
    <citation type="submission" date="2019-04" db="EMBL/GenBank/DDBJ databases">
        <title>Friends and foes A comparative genomics studyof 23 Aspergillus species from section Flavi.</title>
        <authorList>
            <consortium name="DOE Joint Genome Institute"/>
            <person name="Kjaerbolling I."/>
            <person name="Vesth T."/>
            <person name="Frisvad J.C."/>
            <person name="Nybo J.L."/>
            <person name="Theobald S."/>
            <person name="Kildgaard S."/>
            <person name="Isbrandt T."/>
            <person name="Kuo A."/>
            <person name="Sato A."/>
            <person name="Lyhne E.K."/>
            <person name="Kogle M.E."/>
            <person name="Wiebenga A."/>
            <person name="Kun R.S."/>
            <person name="Lubbers R.J."/>
            <person name="Makela M.R."/>
            <person name="Barry K."/>
            <person name="Chovatia M."/>
            <person name="Clum A."/>
            <person name="Daum C."/>
            <person name="Haridas S."/>
            <person name="He G."/>
            <person name="LaButti K."/>
            <person name="Lipzen A."/>
            <person name="Mondo S."/>
            <person name="Riley R."/>
            <person name="Salamov A."/>
            <person name="Simmons B.A."/>
            <person name="Magnuson J.K."/>
            <person name="Henrissat B."/>
            <person name="Mortensen U.H."/>
            <person name="Larsen T.O."/>
            <person name="Devries R.P."/>
            <person name="Grigoriev I.V."/>
            <person name="Machida M."/>
            <person name="Baker S.E."/>
            <person name="Andersen M.R."/>
        </authorList>
    </citation>
    <scope>NUCLEOTIDE SEQUENCE [LARGE SCALE GENOMIC DNA]</scope>
    <source>
        <strain evidence="3">CBS 130017</strain>
    </source>
</reference>
<proteinExistence type="predicted"/>
<gene>
    <name evidence="2" type="ORF">BDV39DRAFT_185949</name>
</gene>
<evidence type="ECO:0000313" key="3">
    <source>
        <dbReference type="Proteomes" id="UP000325945"/>
    </source>
</evidence>
<protein>
    <submittedName>
        <fullName evidence="2">Uncharacterized protein</fullName>
    </submittedName>
</protein>
<evidence type="ECO:0000256" key="1">
    <source>
        <dbReference type="SAM" id="MobiDB-lite"/>
    </source>
</evidence>